<dbReference type="InterPro" id="IPR007743">
    <property type="entry name" value="Immunity-related_GTPase-like"/>
</dbReference>
<accession>A0A183DGH8</accession>
<name>A0A183DGH8_9BILA</name>
<dbReference type="PANTHER" id="PTHR14143">
    <property type="entry name" value="INTERFERON-INDUCIBLE GTPASE FAMILY MEMBER"/>
    <property type="match status" value="1"/>
</dbReference>
<keyword evidence="4" id="KW-1185">Reference proteome</keyword>
<evidence type="ECO:0000259" key="2">
    <source>
        <dbReference type="PROSITE" id="PS51716"/>
    </source>
</evidence>
<reference evidence="3 4" key="2">
    <citation type="submission" date="2018-11" db="EMBL/GenBank/DDBJ databases">
        <authorList>
            <consortium name="Pathogen Informatics"/>
        </authorList>
    </citation>
    <scope>NUCLEOTIDE SEQUENCE [LARGE SCALE GENOMIC DNA]</scope>
</reference>
<dbReference type="InterPro" id="IPR027417">
    <property type="entry name" value="P-loop_NTPase"/>
</dbReference>
<organism evidence="5">
    <name type="scientific">Gongylonema pulchrum</name>
    <dbReference type="NCBI Taxonomy" id="637853"/>
    <lineage>
        <taxon>Eukaryota</taxon>
        <taxon>Metazoa</taxon>
        <taxon>Ecdysozoa</taxon>
        <taxon>Nematoda</taxon>
        <taxon>Chromadorea</taxon>
        <taxon>Rhabditida</taxon>
        <taxon>Spirurina</taxon>
        <taxon>Spiruromorpha</taxon>
        <taxon>Spiruroidea</taxon>
        <taxon>Gongylonematidae</taxon>
        <taxon>Gongylonema</taxon>
    </lineage>
</organism>
<dbReference type="AlphaFoldDB" id="A0A183DGH8"/>
<dbReference type="EMBL" id="UYRT01021203">
    <property type="protein sequence ID" value="VDK59789.1"/>
    <property type="molecule type" value="Genomic_DNA"/>
</dbReference>
<evidence type="ECO:0000256" key="1">
    <source>
        <dbReference type="ARBA" id="ARBA00005429"/>
    </source>
</evidence>
<comment type="similarity">
    <text evidence="1">Belongs to the TRAFAC class dynamin-like GTPase superfamily. IRG family.</text>
</comment>
<reference evidence="5" key="1">
    <citation type="submission" date="2016-06" db="UniProtKB">
        <authorList>
            <consortium name="WormBaseParasite"/>
        </authorList>
    </citation>
    <scope>IDENTIFICATION</scope>
</reference>
<evidence type="ECO:0000313" key="4">
    <source>
        <dbReference type="Proteomes" id="UP000271098"/>
    </source>
</evidence>
<dbReference type="PANTHER" id="PTHR14143:SF1">
    <property type="entry name" value="IRG-TYPE G DOMAIN-CONTAINING PROTEIN"/>
    <property type="match status" value="1"/>
</dbReference>
<dbReference type="Proteomes" id="UP000271098">
    <property type="component" value="Unassembled WGS sequence"/>
</dbReference>
<dbReference type="Pfam" id="PF05049">
    <property type="entry name" value="IIGP"/>
    <property type="match status" value="1"/>
</dbReference>
<sequence>MDEYKSLSDDHLHFAVDPVYFLLKPLLKVFLHFVVSGRSGAGKSALINAIRGLSYGDLHAAGCYPSERMEPFVFIEDELHNIILWEIPYPRMLSIVSEDCNRIGAFDRLYDNCKLQFFEIIFVVLGSGHIQDDDVTFIQSLHSHKTKFAVVSSKTDEQLDLESRESRQEICNRLKQRYARRGKSYLSWKRLSYS</sequence>
<proteinExistence type="inferred from homology"/>
<protein>
    <submittedName>
        <fullName evidence="5">IRG-type G domain-containing protein</fullName>
    </submittedName>
</protein>
<evidence type="ECO:0000313" key="3">
    <source>
        <dbReference type="EMBL" id="VDK59789.1"/>
    </source>
</evidence>
<dbReference type="Gene3D" id="3.40.50.300">
    <property type="entry name" value="P-loop containing nucleotide triphosphate hydrolases"/>
    <property type="match status" value="1"/>
</dbReference>
<dbReference type="WBParaSite" id="GPUH_0000782801-mRNA-1">
    <property type="protein sequence ID" value="GPUH_0000782801-mRNA-1"/>
    <property type="gene ID" value="GPUH_0000782801"/>
</dbReference>
<dbReference type="GO" id="GO:0005525">
    <property type="term" value="F:GTP binding"/>
    <property type="evidence" value="ECO:0007669"/>
    <property type="project" value="InterPro"/>
</dbReference>
<dbReference type="InterPro" id="IPR030385">
    <property type="entry name" value="G_IRG_dom"/>
</dbReference>
<dbReference type="GO" id="GO:0016020">
    <property type="term" value="C:membrane"/>
    <property type="evidence" value="ECO:0007669"/>
    <property type="project" value="InterPro"/>
</dbReference>
<evidence type="ECO:0000313" key="5">
    <source>
        <dbReference type="WBParaSite" id="GPUH_0000782801-mRNA-1"/>
    </source>
</evidence>
<dbReference type="SUPFAM" id="SSF52540">
    <property type="entry name" value="P-loop containing nucleoside triphosphate hydrolases"/>
    <property type="match status" value="1"/>
</dbReference>
<dbReference type="PROSITE" id="PS51716">
    <property type="entry name" value="G_IRG"/>
    <property type="match status" value="1"/>
</dbReference>
<gene>
    <name evidence="3" type="ORF">GPUH_LOCUS7820</name>
</gene>
<dbReference type="OrthoDB" id="5863903at2759"/>
<feature type="domain" description="IRG-type G" evidence="2">
    <location>
        <begin position="29"/>
        <end position="194"/>
    </location>
</feature>